<proteinExistence type="predicted"/>
<dbReference type="SUPFAM" id="SSF82171">
    <property type="entry name" value="DPP6 N-terminal domain-like"/>
    <property type="match status" value="1"/>
</dbReference>
<feature type="non-terminal residue" evidence="3">
    <location>
        <position position="454"/>
    </location>
</feature>
<name>A0A0F9EJI1_9ZZZZ</name>
<feature type="compositionally biased region" description="Low complexity" evidence="1">
    <location>
        <begin position="206"/>
        <end position="218"/>
    </location>
</feature>
<protein>
    <submittedName>
        <fullName evidence="3">Uncharacterized protein</fullName>
    </submittedName>
</protein>
<sequence>MHKVRNASILIAITLIAVLIFVSFISGVEKTARISTKSSGAQVTDNASADASITYRGDYVAFESLSETLVTDTNNAMDIFKKDVKKGTMTRVSTNTAGTQVNGASMNPAISGSSGRFVAFQSDATNLISVDANSKTDIFRKDTSSAGTTILISANTTGVSANGNSANPSITGGGSITAYESDATDLIAAGTDTNNKTDIFVRGTSTSRISTGSSGTESNNDSNNPSIAAINGRYVAFESTATNLITPPGTATKDIYRKDTSSAGTTILISADTAGGAADGASSKASISGEGRYVAFQSDATDLITSGTDTNNKTDIFVKDTVSNTTTRVSLSSSGAQATGASTNPSISTDGRHVAFESAATDLVTGDANGAVSDIFIKDTVSGTITRLSTNTSEVQSNAAANNASTSRYGQYVAYDSTATNLVSGDTNALQDVFLATVDVKKPSAPKVTSKTHK</sequence>
<dbReference type="AlphaFoldDB" id="A0A0F9EJI1"/>
<evidence type="ECO:0000256" key="1">
    <source>
        <dbReference type="SAM" id="MobiDB-lite"/>
    </source>
</evidence>
<feature type="transmembrane region" description="Helical" evidence="2">
    <location>
        <begin position="7"/>
        <end position="28"/>
    </location>
</feature>
<evidence type="ECO:0000256" key="2">
    <source>
        <dbReference type="SAM" id="Phobius"/>
    </source>
</evidence>
<evidence type="ECO:0000313" key="3">
    <source>
        <dbReference type="EMBL" id="KKL45065.1"/>
    </source>
</evidence>
<dbReference type="EMBL" id="LAZR01034525">
    <property type="protein sequence ID" value="KKL45065.1"/>
    <property type="molecule type" value="Genomic_DNA"/>
</dbReference>
<feature type="region of interest" description="Disordered" evidence="1">
    <location>
        <begin position="206"/>
        <end position="225"/>
    </location>
</feature>
<keyword evidence="2" id="KW-0472">Membrane</keyword>
<gene>
    <name evidence="3" type="ORF">LCGC14_2359410</name>
</gene>
<reference evidence="3" key="1">
    <citation type="journal article" date="2015" name="Nature">
        <title>Complex archaea that bridge the gap between prokaryotes and eukaryotes.</title>
        <authorList>
            <person name="Spang A."/>
            <person name="Saw J.H."/>
            <person name="Jorgensen S.L."/>
            <person name="Zaremba-Niedzwiedzka K."/>
            <person name="Martijn J."/>
            <person name="Lind A.E."/>
            <person name="van Eijk R."/>
            <person name="Schleper C."/>
            <person name="Guy L."/>
            <person name="Ettema T.J."/>
        </authorList>
    </citation>
    <scope>NUCLEOTIDE SEQUENCE</scope>
</reference>
<organism evidence="3">
    <name type="scientific">marine sediment metagenome</name>
    <dbReference type="NCBI Taxonomy" id="412755"/>
    <lineage>
        <taxon>unclassified sequences</taxon>
        <taxon>metagenomes</taxon>
        <taxon>ecological metagenomes</taxon>
    </lineage>
</organism>
<comment type="caution">
    <text evidence="3">The sequence shown here is derived from an EMBL/GenBank/DDBJ whole genome shotgun (WGS) entry which is preliminary data.</text>
</comment>
<accession>A0A0F9EJI1</accession>
<keyword evidence="2" id="KW-1133">Transmembrane helix</keyword>
<keyword evidence="2" id="KW-0812">Transmembrane</keyword>